<evidence type="ECO:0000256" key="4">
    <source>
        <dbReference type="ARBA" id="ARBA00023159"/>
    </source>
</evidence>
<dbReference type="InterPro" id="IPR013011">
    <property type="entry name" value="PTS_EIIB_2"/>
</dbReference>
<evidence type="ECO:0000256" key="5">
    <source>
        <dbReference type="ARBA" id="ARBA00023163"/>
    </source>
</evidence>
<dbReference type="InterPro" id="IPR016152">
    <property type="entry name" value="PTrfase/Anion_transptr"/>
</dbReference>
<dbReference type="Gene3D" id="3.40.930.10">
    <property type="entry name" value="Mannitol-specific EII, Chain A"/>
    <property type="match status" value="1"/>
</dbReference>
<protein>
    <submittedName>
        <fullName evidence="6">Transcription antiterminator</fullName>
    </submittedName>
</protein>
<dbReference type="InterPro" id="IPR002178">
    <property type="entry name" value="PTS_EIIA_type-2_dom"/>
</dbReference>
<dbReference type="InterPro" id="IPR011608">
    <property type="entry name" value="PRD"/>
</dbReference>
<dbReference type="SUPFAM" id="SSF63520">
    <property type="entry name" value="PTS-regulatory domain, PRD"/>
    <property type="match status" value="2"/>
</dbReference>
<proteinExistence type="predicted"/>
<dbReference type="GO" id="GO:0008982">
    <property type="term" value="F:protein-N(PI)-phosphohistidine-sugar phosphotransferase activity"/>
    <property type="evidence" value="ECO:0007669"/>
    <property type="project" value="InterPro"/>
</dbReference>
<dbReference type="Pfam" id="PF00359">
    <property type="entry name" value="PTS_EIIA_2"/>
    <property type="match status" value="1"/>
</dbReference>
<dbReference type="SUPFAM" id="SSF55804">
    <property type="entry name" value="Phoshotransferase/anion transport protein"/>
    <property type="match status" value="1"/>
</dbReference>
<dbReference type="Proteomes" id="UP000448762">
    <property type="component" value="Unassembled WGS sequence"/>
</dbReference>
<dbReference type="Pfam" id="PF05043">
    <property type="entry name" value="Mga"/>
    <property type="match status" value="1"/>
</dbReference>
<dbReference type="Pfam" id="PF00874">
    <property type="entry name" value="PRD"/>
    <property type="match status" value="2"/>
</dbReference>
<sequence length="658" mass="75959">MKIEIIIVHLSCIQEVKIMGIEFSERQMKILYFLIENEHTTYKELSEQLYVSTKTISKDILILKEIIQKMPDVQMLVQPKKGVSLIGKKETLRNLLSSHKINIADSPEDRLTYVFAKLLNTNDSLKIQNLADELYVSRSTVESTMKDVRKRLNKHGMSLVSDRNGVRIKADEKSKRRLMSEVVNYYWGGFTASNSKTDLLDLNINFIGEANNFLNKDILKKVAELLNRYMNKTQLKFTDYEFQTLAIHLAIAIERIETSNFLSRSNNSEEEISENTLILIKMIEKAFSIIVPIDEQAYVDIHITSIEKNAMNHDLDQTKLSYLDMGVELQELVRTKLNEFYPDEELINNLVLHLNAAVKRLKLGVNIYNPYTDKIKYSFKRSFMISVDLLEEIEERFCIHFNEDEIAYVTLHIQSLLDRYKPDKTKVILVCSSGYGTSKLLEQRINNGFADMVEIEDVLSINELQDRKVTDELVISTIPIENTNFPVIVVSPLMLGADVRKVKQYLQLNEQTEDAFLNLLDKRFCFFTHQIKDNQVNVLNIITKKLVKENYAKEGILEGAIKREKLSSTAMNDFAMPHIEVDFIKKPVICVYVNPEGIDWDGALVHSVFFFALNEKVKPELNKIYETFNEIASNHELLANLKTSSSFEKLVYILKEGL</sequence>
<dbReference type="PROSITE" id="PS51099">
    <property type="entry name" value="PTS_EIIB_TYPE_2"/>
    <property type="match status" value="1"/>
</dbReference>
<keyword evidence="2" id="KW-0677">Repeat</keyword>
<dbReference type="EMBL" id="QOVC01000007">
    <property type="protein sequence ID" value="KAA0689988.1"/>
    <property type="molecule type" value="Genomic_DNA"/>
</dbReference>
<keyword evidence="1" id="KW-0808">Transferase</keyword>
<dbReference type="InterPro" id="IPR013196">
    <property type="entry name" value="HTH_11"/>
</dbReference>
<evidence type="ECO:0000256" key="1">
    <source>
        <dbReference type="ARBA" id="ARBA00022679"/>
    </source>
</evidence>
<keyword evidence="4" id="KW-0010">Activator</keyword>
<dbReference type="InterPro" id="IPR050661">
    <property type="entry name" value="BglG_antiterminators"/>
</dbReference>
<dbReference type="InterPro" id="IPR036634">
    <property type="entry name" value="PRD_sf"/>
</dbReference>
<dbReference type="SUPFAM" id="SSF46785">
    <property type="entry name" value="Winged helix' DNA-binding domain"/>
    <property type="match status" value="1"/>
</dbReference>
<comment type="caution">
    <text evidence="6">The sequence shown here is derived from an EMBL/GenBank/DDBJ whole genome shotgun (WGS) entry which is preliminary data.</text>
</comment>
<keyword evidence="5" id="KW-0804">Transcription</keyword>
<dbReference type="Gene3D" id="3.40.50.2300">
    <property type="match status" value="1"/>
</dbReference>
<dbReference type="AlphaFoldDB" id="A0A7V7KU50"/>
<dbReference type="Gene3D" id="1.10.10.10">
    <property type="entry name" value="Winged helix-like DNA-binding domain superfamily/Winged helix DNA-binding domain"/>
    <property type="match status" value="2"/>
</dbReference>
<evidence type="ECO:0000256" key="3">
    <source>
        <dbReference type="ARBA" id="ARBA00023015"/>
    </source>
</evidence>
<dbReference type="Pfam" id="PF08279">
    <property type="entry name" value="HTH_11"/>
    <property type="match status" value="1"/>
</dbReference>
<dbReference type="PROSITE" id="PS51094">
    <property type="entry name" value="PTS_EIIA_TYPE_2"/>
    <property type="match status" value="1"/>
</dbReference>
<dbReference type="InterPro" id="IPR036095">
    <property type="entry name" value="PTS_EIIB-like_sf"/>
</dbReference>
<dbReference type="InterPro" id="IPR007737">
    <property type="entry name" value="Mga_HTH"/>
</dbReference>
<keyword evidence="3" id="KW-0805">Transcription regulation</keyword>
<evidence type="ECO:0000313" key="6">
    <source>
        <dbReference type="EMBL" id="KAA0689988.1"/>
    </source>
</evidence>
<dbReference type="PANTHER" id="PTHR30185:SF13">
    <property type="entry name" value="LICABCH OPERON REGULATOR-RELATED"/>
    <property type="match status" value="1"/>
</dbReference>
<name>A0A7V7KU50_ENTFC</name>
<evidence type="ECO:0000256" key="2">
    <source>
        <dbReference type="ARBA" id="ARBA00022737"/>
    </source>
</evidence>
<dbReference type="CDD" id="cd05568">
    <property type="entry name" value="PTS_IIB_bgl_like"/>
    <property type="match status" value="1"/>
</dbReference>
<dbReference type="PROSITE" id="PS51372">
    <property type="entry name" value="PRD_2"/>
    <property type="match status" value="2"/>
</dbReference>
<dbReference type="GO" id="GO:0006355">
    <property type="term" value="P:regulation of DNA-templated transcription"/>
    <property type="evidence" value="ECO:0007669"/>
    <property type="project" value="InterPro"/>
</dbReference>
<organism evidence="6 7">
    <name type="scientific">Enterococcus faecium</name>
    <name type="common">Streptococcus faecium</name>
    <dbReference type="NCBI Taxonomy" id="1352"/>
    <lineage>
        <taxon>Bacteria</taxon>
        <taxon>Bacillati</taxon>
        <taxon>Bacillota</taxon>
        <taxon>Bacilli</taxon>
        <taxon>Lactobacillales</taxon>
        <taxon>Enterococcaceae</taxon>
        <taxon>Enterococcus</taxon>
    </lineage>
</organism>
<dbReference type="InterPro" id="IPR036388">
    <property type="entry name" value="WH-like_DNA-bd_sf"/>
</dbReference>
<dbReference type="SUPFAM" id="SSF52794">
    <property type="entry name" value="PTS system IIB component-like"/>
    <property type="match status" value="1"/>
</dbReference>
<dbReference type="Gene3D" id="1.10.1790.10">
    <property type="entry name" value="PRD domain"/>
    <property type="match status" value="2"/>
</dbReference>
<gene>
    <name evidence="6" type="ORF">DTX73_09590</name>
</gene>
<dbReference type="InterPro" id="IPR036390">
    <property type="entry name" value="WH_DNA-bd_sf"/>
</dbReference>
<evidence type="ECO:0000313" key="7">
    <source>
        <dbReference type="Proteomes" id="UP000448762"/>
    </source>
</evidence>
<dbReference type="GO" id="GO:0009401">
    <property type="term" value="P:phosphoenolpyruvate-dependent sugar phosphotransferase system"/>
    <property type="evidence" value="ECO:0007669"/>
    <property type="project" value="InterPro"/>
</dbReference>
<reference evidence="6 7" key="1">
    <citation type="submission" date="2018-07" db="EMBL/GenBank/DDBJ databases">
        <title>High quality draft genome sequencing of Enterococcus faecium exhibiting probiotic potential isolated from mucus of freshwater fish.</title>
        <authorList>
            <person name="El-Jeni R."/>
            <person name="Ghedira K."/>
            <person name="Abdelhak S."/>
            <person name="El-Bour M."/>
            <person name="Bouhaouala-Zahar B."/>
        </authorList>
    </citation>
    <scope>NUCLEOTIDE SEQUENCE [LARGE SCALE GENOMIC DNA]</scope>
    <source>
        <strain evidence="6 7">R.A73</strain>
    </source>
</reference>
<dbReference type="PANTHER" id="PTHR30185">
    <property type="entry name" value="CRYPTIC BETA-GLUCOSIDE BGL OPERON ANTITERMINATOR"/>
    <property type="match status" value="1"/>
</dbReference>
<accession>A0A7V7KU50</accession>